<gene>
    <name evidence="2" type="ordered locus">DvMF_1680</name>
</gene>
<reference evidence="2" key="1">
    <citation type="submission" date="2008-10" db="EMBL/GenBank/DDBJ databases">
        <title>Complete sequence of Desulfovibrio vulgaris str. 'Miyazaki F'.</title>
        <authorList>
            <person name="Lucas S."/>
            <person name="Copeland A."/>
            <person name="Lapidus A."/>
            <person name="Glavina del Rio T."/>
            <person name="Dalin E."/>
            <person name="Tice H."/>
            <person name="Bruce D."/>
            <person name="Goodwin L."/>
            <person name="Pitluck S."/>
            <person name="Sims D."/>
            <person name="Brettin T."/>
            <person name="Detter J.C."/>
            <person name="Han C."/>
            <person name="Larimer F."/>
            <person name="Land M."/>
            <person name="Hauser L."/>
            <person name="Kyrpides N."/>
            <person name="Mikhailova N."/>
            <person name="Hazen T.C."/>
            <person name="Richardson P."/>
        </authorList>
    </citation>
    <scope>NUCLEOTIDE SEQUENCE</scope>
    <source>
        <strain evidence="2">Miyazaki F</strain>
    </source>
</reference>
<feature type="transmembrane region" description="Helical" evidence="1">
    <location>
        <begin position="20"/>
        <end position="40"/>
    </location>
</feature>
<organism evidence="2">
    <name type="scientific">Nitratidesulfovibrio vulgaris (strain DSM 19637 / Miyazaki F)</name>
    <name type="common">Desulfovibrio vulgaris</name>
    <dbReference type="NCBI Taxonomy" id="883"/>
    <lineage>
        <taxon>Bacteria</taxon>
        <taxon>Pseudomonadati</taxon>
        <taxon>Thermodesulfobacteriota</taxon>
        <taxon>Desulfovibrionia</taxon>
        <taxon>Desulfovibrionales</taxon>
        <taxon>Desulfovibrionaceae</taxon>
        <taxon>Nitratidesulfovibrio</taxon>
    </lineage>
</organism>
<protein>
    <submittedName>
        <fullName evidence="2">Uncharacterized protein</fullName>
    </submittedName>
</protein>
<proteinExistence type="predicted"/>
<dbReference type="AlphaFoldDB" id="B8DLY2"/>
<dbReference type="EMBL" id="CP001197">
    <property type="protein sequence ID" value="ACL08626.1"/>
    <property type="molecule type" value="Genomic_DNA"/>
</dbReference>
<keyword evidence="1" id="KW-0472">Membrane</keyword>
<evidence type="ECO:0000313" key="2">
    <source>
        <dbReference type="EMBL" id="ACL08626.1"/>
    </source>
</evidence>
<dbReference type="HOGENOM" id="CLU_3152127_0_0_7"/>
<sequence>MATIITRVNGKPVWANSADMLALLIVAMQIGALSAQAHTWQRAQGWRQ</sequence>
<keyword evidence="1" id="KW-1133">Transmembrane helix</keyword>
<dbReference type="KEGG" id="dvm:DvMF_1680"/>
<accession>B8DLY2</accession>
<keyword evidence="1" id="KW-0812">Transmembrane</keyword>
<name>B8DLY2_NITV9</name>
<dbReference type="STRING" id="883.DvMF_1680"/>
<evidence type="ECO:0000256" key="1">
    <source>
        <dbReference type="SAM" id="Phobius"/>
    </source>
</evidence>